<keyword evidence="4" id="KW-0805">Transcription regulation</keyword>
<evidence type="ECO:0000256" key="2">
    <source>
        <dbReference type="ARBA" id="ARBA00022814"/>
    </source>
</evidence>
<dbReference type="GO" id="GO:0003723">
    <property type="term" value="F:RNA binding"/>
    <property type="evidence" value="ECO:0007669"/>
    <property type="project" value="UniProtKB-KW"/>
</dbReference>
<dbReference type="InterPro" id="IPR011605">
    <property type="entry name" value="NusB_fam"/>
</dbReference>
<feature type="domain" description="NusB/RsmB/TIM44" evidence="6">
    <location>
        <begin position="12"/>
        <end position="107"/>
    </location>
</feature>
<comment type="similarity">
    <text evidence="1">Belongs to the NusB family.</text>
</comment>
<dbReference type="Pfam" id="PF01029">
    <property type="entry name" value="NusB"/>
    <property type="match status" value="1"/>
</dbReference>
<name>A0A381UFD4_9ZZZZ</name>
<dbReference type="PANTHER" id="PTHR11078">
    <property type="entry name" value="N UTILIZATION SUBSTANCE PROTEIN B-RELATED"/>
    <property type="match status" value="1"/>
</dbReference>
<accession>A0A381UFD4</accession>
<evidence type="ECO:0000256" key="3">
    <source>
        <dbReference type="ARBA" id="ARBA00022884"/>
    </source>
</evidence>
<evidence type="ECO:0000313" key="7">
    <source>
        <dbReference type="EMBL" id="SVA26840.1"/>
    </source>
</evidence>
<reference evidence="7" key="1">
    <citation type="submission" date="2018-05" db="EMBL/GenBank/DDBJ databases">
        <authorList>
            <person name="Lanie J.A."/>
            <person name="Ng W.-L."/>
            <person name="Kazmierczak K.M."/>
            <person name="Andrzejewski T.M."/>
            <person name="Davidsen T.M."/>
            <person name="Wayne K.J."/>
            <person name="Tettelin H."/>
            <person name="Glass J.I."/>
            <person name="Rusch D."/>
            <person name="Podicherti R."/>
            <person name="Tsui H.-C.T."/>
            <person name="Winkler M.E."/>
        </authorList>
    </citation>
    <scope>NUCLEOTIDE SEQUENCE</scope>
</reference>
<evidence type="ECO:0000256" key="4">
    <source>
        <dbReference type="ARBA" id="ARBA00023015"/>
    </source>
</evidence>
<dbReference type="Gene3D" id="1.10.940.10">
    <property type="entry name" value="NusB-like"/>
    <property type="match status" value="1"/>
</dbReference>
<evidence type="ECO:0000259" key="6">
    <source>
        <dbReference type="Pfam" id="PF01029"/>
    </source>
</evidence>
<dbReference type="InterPro" id="IPR006027">
    <property type="entry name" value="NusB_RsmB_TIM44"/>
</dbReference>
<keyword evidence="5" id="KW-0804">Transcription</keyword>
<dbReference type="GO" id="GO:0006353">
    <property type="term" value="P:DNA-templated transcription termination"/>
    <property type="evidence" value="ECO:0007669"/>
    <property type="project" value="InterPro"/>
</dbReference>
<dbReference type="InterPro" id="IPR035926">
    <property type="entry name" value="NusB-like_sf"/>
</dbReference>
<organism evidence="7">
    <name type="scientific">marine metagenome</name>
    <dbReference type="NCBI Taxonomy" id="408172"/>
    <lineage>
        <taxon>unclassified sequences</taxon>
        <taxon>metagenomes</taxon>
        <taxon>ecological metagenomes</taxon>
    </lineage>
</organism>
<dbReference type="PANTHER" id="PTHR11078:SF3">
    <property type="entry name" value="ANTITERMINATION NUSB DOMAIN-CONTAINING PROTEIN"/>
    <property type="match status" value="1"/>
</dbReference>
<evidence type="ECO:0000256" key="1">
    <source>
        <dbReference type="ARBA" id="ARBA00005952"/>
    </source>
</evidence>
<dbReference type="SUPFAM" id="SSF48013">
    <property type="entry name" value="NusB-like"/>
    <property type="match status" value="1"/>
</dbReference>
<dbReference type="AlphaFoldDB" id="A0A381UFD4"/>
<sequence>VGAGIENSFLNDWGLEGVDQEYFKQLVQGILKYTAELDRVLEKCLDRDLASVDPIERTVLRIGTYELQFRPEIPVRVVLNEAIELARVFGAEEGYRFVNGVLDRCQKLCRGSELPVA</sequence>
<dbReference type="NCBIfam" id="TIGR01951">
    <property type="entry name" value="nusB"/>
    <property type="match status" value="1"/>
</dbReference>
<feature type="non-terminal residue" evidence="7">
    <location>
        <position position="1"/>
    </location>
</feature>
<evidence type="ECO:0000256" key="5">
    <source>
        <dbReference type="ARBA" id="ARBA00023163"/>
    </source>
</evidence>
<protein>
    <recommendedName>
        <fullName evidence="6">NusB/RsmB/TIM44 domain-containing protein</fullName>
    </recommendedName>
</protein>
<keyword evidence="3" id="KW-0694">RNA-binding</keyword>
<dbReference type="GO" id="GO:0031564">
    <property type="term" value="P:transcription antitermination"/>
    <property type="evidence" value="ECO:0007669"/>
    <property type="project" value="UniProtKB-KW"/>
</dbReference>
<dbReference type="GO" id="GO:0005829">
    <property type="term" value="C:cytosol"/>
    <property type="evidence" value="ECO:0007669"/>
    <property type="project" value="TreeGrafter"/>
</dbReference>
<proteinExistence type="inferred from homology"/>
<gene>
    <name evidence="7" type="ORF">METZ01_LOCUS79694</name>
</gene>
<dbReference type="EMBL" id="UINC01006321">
    <property type="protein sequence ID" value="SVA26840.1"/>
    <property type="molecule type" value="Genomic_DNA"/>
</dbReference>
<keyword evidence="2" id="KW-0889">Transcription antitermination</keyword>